<evidence type="ECO:0000313" key="2">
    <source>
        <dbReference type="EMBL" id="VWM04790.1"/>
    </source>
</evidence>
<evidence type="ECO:0000313" key="4">
    <source>
        <dbReference type="Proteomes" id="UP000361836"/>
    </source>
</evidence>
<dbReference type="Gene3D" id="1.10.1220.10">
    <property type="entry name" value="Met repressor-like"/>
    <property type="match status" value="1"/>
</dbReference>
<dbReference type="EMBL" id="CABWIH010000106">
    <property type="protein sequence ID" value="VWM04790.1"/>
    <property type="molecule type" value="Genomic_DNA"/>
</dbReference>
<dbReference type="Proteomes" id="UP000330807">
    <property type="component" value="Unassembled WGS sequence"/>
</dbReference>
<dbReference type="InterPro" id="IPR013321">
    <property type="entry name" value="Arc_rbn_hlx_hlx"/>
</dbReference>
<name>A0A5K1JCM3_9ACTN</name>
<sequence>MATTLFDRHSAQMNVRMDRQLKEAGDAVLAHIGMTPSQAVRALWEYLVINERMPSKEGSAEILSDEANQRFMESRAAQGSHIIRDSCLKYGIPIPEFSGDYDDLYEEAMADRYPEWVEL</sequence>
<accession>A0A5K1JCM3</accession>
<dbReference type="EMBL" id="CABWIE010000036">
    <property type="protein sequence ID" value="VWM02147.1"/>
    <property type="molecule type" value="Genomic_DNA"/>
</dbReference>
<dbReference type="Pfam" id="PF04221">
    <property type="entry name" value="RelB"/>
    <property type="match status" value="1"/>
</dbReference>
<proteinExistence type="predicted"/>
<gene>
    <name evidence="1" type="primary">relB</name>
    <name evidence="1" type="ORF">KCJAJFAP_01077</name>
    <name evidence="2" type="ORF">LMKDKBCB_00615</name>
</gene>
<dbReference type="AlphaFoldDB" id="A0A5K1JCM3"/>
<evidence type="ECO:0000313" key="1">
    <source>
        <dbReference type="EMBL" id="VWM02147.1"/>
    </source>
</evidence>
<organism evidence="1 4">
    <name type="scientific">Collinsella aerofaciens</name>
    <dbReference type="NCBI Taxonomy" id="74426"/>
    <lineage>
        <taxon>Bacteria</taxon>
        <taxon>Bacillati</taxon>
        <taxon>Actinomycetota</taxon>
        <taxon>Coriobacteriia</taxon>
        <taxon>Coriobacteriales</taxon>
        <taxon>Coriobacteriaceae</taxon>
        <taxon>Collinsella</taxon>
    </lineage>
</organism>
<dbReference type="Proteomes" id="UP000361836">
    <property type="component" value="Unassembled WGS sequence"/>
</dbReference>
<evidence type="ECO:0000313" key="3">
    <source>
        <dbReference type="Proteomes" id="UP000330807"/>
    </source>
</evidence>
<dbReference type="GO" id="GO:0006355">
    <property type="term" value="P:regulation of DNA-templated transcription"/>
    <property type="evidence" value="ECO:0007669"/>
    <property type="project" value="InterPro"/>
</dbReference>
<keyword evidence="4" id="KW-1185">Reference proteome</keyword>
<dbReference type="InterPro" id="IPR007337">
    <property type="entry name" value="RelB/DinJ"/>
</dbReference>
<protein>
    <submittedName>
        <fullName evidence="1">Antitoxin RelB</fullName>
    </submittedName>
</protein>
<dbReference type="RefSeq" id="WP_152077147.1">
    <property type="nucleotide sequence ID" value="NZ_CAAKNU010000054.1"/>
</dbReference>
<reference evidence="3 4" key="1">
    <citation type="submission" date="2019-10" db="EMBL/GenBank/DDBJ databases">
        <authorList>
            <person name="Wolf R A."/>
        </authorList>
    </citation>
    <scope>NUCLEOTIDE SEQUENCE [LARGE SCALE GENOMIC DNA]</scope>
    <source>
        <strain evidence="2">Collinsella_aerofaciens_AK_138A</strain>
        <strain evidence="1">Collinsella_aerofaciens_MC2</strain>
    </source>
</reference>